<dbReference type="EMBL" id="CP026111">
    <property type="protein sequence ID" value="AUT61209.1"/>
    <property type="molecule type" value="Genomic_DNA"/>
</dbReference>
<dbReference type="Proteomes" id="UP000243502">
    <property type="component" value="Chromosome 1"/>
</dbReference>
<dbReference type="AlphaFoldDB" id="A0A2I8ENY3"/>
<evidence type="ECO:0000313" key="3">
    <source>
        <dbReference type="Proteomes" id="UP000243502"/>
    </source>
</evidence>
<dbReference type="OrthoDB" id="199953at2"/>
<gene>
    <name evidence="2" type="ORF">C2L65_11840</name>
</gene>
<dbReference type="RefSeq" id="WP_103254545.1">
    <property type="nucleotide sequence ID" value="NZ_CP026111.1"/>
</dbReference>
<evidence type="ECO:0000256" key="1">
    <source>
        <dbReference type="ARBA" id="ARBA00023239"/>
    </source>
</evidence>
<protein>
    <recommendedName>
        <fullName evidence="4">Dihydrodipicolinate synthase family protein</fullName>
    </recommendedName>
</protein>
<sequence length="137" mass="14931">MPRHPNFEPKGVIRDCILPFPEDLKIDERACRQHLRHTADVHGVSAITVNAHATEVASCSFEEQRRVLDVTMDEIGDRTPVVNGVYAAGSAEAARMADAGRASALLVYTPYAADPQGGCLAVRRDERTACRVSTKTL</sequence>
<name>A0A2I8ENY3_9BURK</name>
<accession>A0A2I8ENY3</accession>
<organism evidence="2 3">
    <name type="scientific">Paraburkholderia terrae</name>
    <dbReference type="NCBI Taxonomy" id="311230"/>
    <lineage>
        <taxon>Bacteria</taxon>
        <taxon>Pseudomonadati</taxon>
        <taxon>Pseudomonadota</taxon>
        <taxon>Betaproteobacteria</taxon>
        <taxon>Burkholderiales</taxon>
        <taxon>Burkholderiaceae</taxon>
        <taxon>Paraburkholderia</taxon>
    </lineage>
</organism>
<proteinExistence type="predicted"/>
<evidence type="ECO:0008006" key="4">
    <source>
        <dbReference type="Google" id="ProtNLM"/>
    </source>
</evidence>
<dbReference type="InterPro" id="IPR013785">
    <property type="entry name" value="Aldolase_TIM"/>
</dbReference>
<dbReference type="GO" id="GO:0016829">
    <property type="term" value="F:lyase activity"/>
    <property type="evidence" value="ECO:0007669"/>
    <property type="project" value="UniProtKB-KW"/>
</dbReference>
<dbReference type="Gene3D" id="3.20.20.70">
    <property type="entry name" value="Aldolase class I"/>
    <property type="match status" value="1"/>
</dbReference>
<reference evidence="2 3" key="1">
    <citation type="submission" date="2018-01" db="EMBL/GenBank/DDBJ databases">
        <title>Species boundaries and ecological features among Paraburkholderia terrae DSMZ17804T, P. hospita DSMZ17164T and P. caribensis DSMZ13236T.</title>
        <authorList>
            <person name="Pratama A.A."/>
        </authorList>
    </citation>
    <scope>NUCLEOTIDE SEQUENCE [LARGE SCALE GENOMIC DNA]</scope>
    <source>
        <strain evidence="2 3">DSM 17804</strain>
    </source>
</reference>
<keyword evidence="1" id="KW-0456">Lyase</keyword>
<dbReference type="SUPFAM" id="SSF51569">
    <property type="entry name" value="Aldolase"/>
    <property type="match status" value="1"/>
</dbReference>
<dbReference type="KEGG" id="pter:C2L65_11840"/>
<dbReference type="InterPro" id="IPR002220">
    <property type="entry name" value="DapA-like"/>
</dbReference>
<evidence type="ECO:0000313" key="2">
    <source>
        <dbReference type="EMBL" id="AUT61209.1"/>
    </source>
</evidence>
<dbReference type="Pfam" id="PF00701">
    <property type="entry name" value="DHDPS"/>
    <property type="match status" value="1"/>
</dbReference>